<sequence length="1235" mass="142587">MAVTANIETISDWGDTEDTFINSIEQKLEVQIPLFLKNIVKVSGLANKIGIKNLSEDDINRLEEFVKGELVDLIDKEEYENYYGPLFKKKPTNFKFLMGHRKLLLAMSESQRELTTTTSQQQNKRKVKPSREPSIASTCNNTNLQMAENLSKYSTKIKQNIVSWVLLLKKESKITEDEEREYTTKIKSIEYQCSPDDDDFICCYIPCFICDAKVKVKKLPKNHNTHWSFSNFYQHVNKHLKNKDSNKDKFQDNSKPKSKRTIRQPTLHTFCSEPSTSSSFIPTISRVDEKIGEDAQETRSDVEVVVSAVLSSEEEDEDIIQPRKKANKQIILSDIESGTEQDFPRDFQTDGIVHEGAYSSVEQSLHQPQQQPTSVLVENKWLSPKYSRCERNRRGRENSFDDEKQLLITNFYKPLKDIEKVLIENSQLKEIIQEQAKKFRLLGDKVGGASLTGAPVSIFLNIMLDTAAANASKTKSKNRFDESVKKFCLYLFLIGGRMLYETLYANLKNVIPSITTLHRSITNSNIQEGELRFADLRRFLDSRGLPSVVWISEDATKITGKIGYSSHNNLVVGFVIPQHNGLPRENYFEATSARRIQQIFVEGERAQYGYAIMAQCPIDKTPSFCLNIFGTNNKFTHNDVIQRWEQMKVSARRYNIELLGFSSDGDTRLLKAMRLTTKLSNQVTEKWKWFHMPLDTGNICTQDTVHIGTKLKTRLINQKVTLALGNFIASSDHLKTLIETVSKDKHLLTLGDLNSQDKMNFRSVEKIIAPKVSELLKKSVPNSEGTVAYLKILRSVLDAFLRKDLSPVRRLQLIWYAVFFLRIWRSWVRNSESYTVTENFITLNAYLCIEMNAHALIKIIRKFREEKLDTDFATWLFSSQPCEQIFRATRSLTSTYSTIVNFSLMEMLNRINKIETIVSIMSDLRDTFVFPREGSSRMGTAHNSIGIVFPCDEEIESVCMTALQEAINDCKLLGIYNDRDNDDTQNLWEQIMIFDGSIDSQPYKLQDPDALDYHCVDLNLSEEFSYEPATNDVLRQFVDQQDDSETSEDQEQDDDHSDSLINFQDLNFADVPVEEPIHERSPYVKIKCQNGQIKTIRKKTLCWFLDDNVKRLSSDRLLRVRADQNYNSRSPRTESTSETHPLKPVLESYYAVYYSESWYIGRVITQSEDKCYKIKFLQSQLNTFIWPKDDDVQTVDQQYIFFGPIKMIGTNNMTISEENRNAIKRKYKSIKKMYK</sequence>
<feature type="region of interest" description="Disordered" evidence="1">
    <location>
        <begin position="243"/>
        <end position="264"/>
    </location>
</feature>
<dbReference type="EMBL" id="GEZM01007472">
    <property type="protein sequence ID" value="JAV95173.1"/>
    <property type="molecule type" value="Transcribed_RNA"/>
</dbReference>
<dbReference type="PANTHER" id="PTHR33173">
    <property type="match status" value="1"/>
</dbReference>
<dbReference type="KEGG" id="ppyr:116170416"/>
<dbReference type="RefSeq" id="XP_031342656.1">
    <property type="nucleotide sequence ID" value="XM_031486796.1"/>
</dbReference>
<accession>A0A1Y1NBC6</accession>
<feature type="compositionally biased region" description="Basic and acidic residues" evidence="1">
    <location>
        <begin position="243"/>
        <end position="255"/>
    </location>
</feature>
<reference evidence="2" key="1">
    <citation type="journal article" date="2016" name="Sci. Rep.">
        <title>Molecular characterization of firefly nuptial gifts: a multi-omics approach sheds light on postcopulatory sexual selection.</title>
        <authorList>
            <person name="Al-Wathiqui N."/>
            <person name="Fallon T.R."/>
            <person name="South A."/>
            <person name="Weng J.K."/>
            <person name="Lewis S.M."/>
        </authorList>
    </citation>
    <scope>NUCLEOTIDE SEQUENCE</scope>
</reference>
<feature type="region of interest" description="Disordered" evidence="1">
    <location>
        <begin position="114"/>
        <end position="135"/>
    </location>
</feature>
<dbReference type="GeneID" id="116170416"/>
<protein>
    <submittedName>
        <fullName evidence="2">Uncharacterized protein</fullName>
    </submittedName>
</protein>
<dbReference type="RefSeq" id="XP_031357927.1">
    <property type="nucleotide sequence ID" value="XM_031502067.1"/>
</dbReference>
<organism evidence="2">
    <name type="scientific">Photinus pyralis</name>
    <name type="common">Common eastern firefly</name>
    <name type="synonym">Lampyris pyralis</name>
    <dbReference type="NCBI Taxonomy" id="7054"/>
    <lineage>
        <taxon>Eukaryota</taxon>
        <taxon>Metazoa</taxon>
        <taxon>Ecdysozoa</taxon>
        <taxon>Arthropoda</taxon>
        <taxon>Hexapoda</taxon>
        <taxon>Insecta</taxon>
        <taxon>Pterygota</taxon>
        <taxon>Neoptera</taxon>
        <taxon>Endopterygota</taxon>
        <taxon>Coleoptera</taxon>
        <taxon>Polyphaga</taxon>
        <taxon>Elateriformia</taxon>
        <taxon>Elateroidea</taxon>
        <taxon>Lampyridae</taxon>
        <taxon>Lampyrinae</taxon>
        <taxon>Photinus</taxon>
    </lineage>
</organism>
<dbReference type="AlphaFoldDB" id="A0A1Y1NBC6"/>
<evidence type="ECO:0000256" key="1">
    <source>
        <dbReference type="SAM" id="MobiDB-lite"/>
    </source>
</evidence>
<dbReference type="KEGG" id="ppyr:116181664"/>
<dbReference type="PANTHER" id="PTHR33173:SF2">
    <property type="entry name" value="MYND-TYPE DOMAIN-CONTAINING PROTEIN"/>
    <property type="match status" value="1"/>
</dbReference>
<name>A0A1Y1NBC6_PHOPY</name>
<proteinExistence type="predicted"/>
<evidence type="ECO:0000313" key="2">
    <source>
        <dbReference type="EMBL" id="JAV95173.1"/>
    </source>
</evidence>
<dbReference type="OrthoDB" id="10064970at2759"/>
<dbReference type="GeneID" id="116181664"/>